<keyword evidence="4" id="KW-1185">Reference proteome</keyword>
<keyword evidence="2" id="KW-1133">Transmembrane helix</keyword>
<feature type="region of interest" description="Disordered" evidence="1">
    <location>
        <begin position="71"/>
        <end position="102"/>
    </location>
</feature>
<feature type="transmembrane region" description="Helical" evidence="2">
    <location>
        <begin position="35"/>
        <end position="60"/>
    </location>
</feature>
<protein>
    <submittedName>
        <fullName evidence="3">Uncharacterized protein</fullName>
    </submittedName>
</protein>
<dbReference type="Proteomes" id="UP000636709">
    <property type="component" value="Unassembled WGS sequence"/>
</dbReference>
<evidence type="ECO:0000256" key="2">
    <source>
        <dbReference type="SAM" id="Phobius"/>
    </source>
</evidence>
<keyword evidence="2" id="KW-0812">Transmembrane</keyword>
<evidence type="ECO:0000256" key="1">
    <source>
        <dbReference type="SAM" id="MobiDB-lite"/>
    </source>
</evidence>
<evidence type="ECO:0000313" key="3">
    <source>
        <dbReference type="EMBL" id="KAF8667534.1"/>
    </source>
</evidence>
<dbReference type="EMBL" id="JACEFO010002299">
    <property type="protein sequence ID" value="KAF8667534.1"/>
    <property type="molecule type" value="Genomic_DNA"/>
</dbReference>
<gene>
    <name evidence="3" type="ORF">HU200_052732</name>
</gene>
<reference evidence="3" key="1">
    <citation type="submission" date="2020-07" db="EMBL/GenBank/DDBJ databases">
        <title>Genome sequence and genetic diversity analysis of an under-domesticated orphan crop, white fonio (Digitaria exilis).</title>
        <authorList>
            <person name="Bennetzen J.L."/>
            <person name="Chen S."/>
            <person name="Ma X."/>
            <person name="Wang X."/>
            <person name="Yssel A.E.J."/>
            <person name="Chaluvadi S.R."/>
            <person name="Johnson M."/>
            <person name="Gangashetty P."/>
            <person name="Hamidou F."/>
            <person name="Sanogo M.D."/>
            <person name="Zwaenepoel A."/>
            <person name="Wallace J."/>
            <person name="Van De Peer Y."/>
            <person name="Van Deynze A."/>
        </authorList>
    </citation>
    <scope>NUCLEOTIDE SEQUENCE</scope>
    <source>
        <tissue evidence="3">Leaves</tissue>
    </source>
</reference>
<organism evidence="3 4">
    <name type="scientific">Digitaria exilis</name>
    <dbReference type="NCBI Taxonomy" id="1010633"/>
    <lineage>
        <taxon>Eukaryota</taxon>
        <taxon>Viridiplantae</taxon>
        <taxon>Streptophyta</taxon>
        <taxon>Embryophyta</taxon>
        <taxon>Tracheophyta</taxon>
        <taxon>Spermatophyta</taxon>
        <taxon>Magnoliopsida</taxon>
        <taxon>Liliopsida</taxon>
        <taxon>Poales</taxon>
        <taxon>Poaceae</taxon>
        <taxon>PACMAD clade</taxon>
        <taxon>Panicoideae</taxon>
        <taxon>Panicodae</taxon>
        <taxon>Paniceae</taxon>
        <taxon>Anthephorinae</taxon>
        <taxon>Digitaria</taxon>
    </lineage>
</organism>
<keyword evidence="2" id="KW-0472">Membrane</keyword>
<accession>A0A835ALH5</accession>
<sequence>MCPAGPHLNTRTTNTYTSAQALTRATMPLPSGHPLAVLLLVILLLAATSGPAPAAATLYTHGGGRMAIARAPGATTTTMTATGGGGRSRRSSMYDDDDERRRRRLVEDEVTPELATAAGLLGADVVDFNPYETLIAYRPVCLPSNCPAKSGQPYTRPCLLGC</sequence>
<proteinExistence type="predicted"/>
<comment type="caution">
    <text evidence="3">The sequence shown here is derived from an EMBL/GenBank/DDBJ whole genome shotgun (WGS) entry which is preliminary data.</text>
</comment>
<name>A0A835ALH5_9POAL</name>
<dbReference type="AlphaFoldDB" id="A0A835ALH5"/>
<evidence type="ECO:0000313" key="4">
    <source>
        <dbReference type="Proteomes" id="UP000636709"/>
    </source>
</evidence>
<feature type="compositionally biased region" description="Low complexity" evidence="1">
    <location>
        <begin position="71"/>
        <end position="81"/>
    </location>
</feature>